<dbReference type="SUPFAM" id="SSF52540">
    <property type="entry name" value="P-loop containing nucleoside triphosphate hydrolases"/>
    <property type="match status" value="1"/>
</dbReference>
<dbReference type="CDD" id="cd01898">
    <property type="entry name" value="Obg"/>
    <property type="match status" value="1"/>
</dbReference>
<dbReference type="SUPFAM" id="SSF82051">
    <property type="entry name" value="Obg GTP-binding protein N-terminal domain"/>
    <property type="match status" value="1"/>
</dbReference>
<dbReference type="InterPro" id="IPR006073">
    <property type="entry name" value="GTP-bd"/>
</dbReference>
<keyword evidence="3" id="KW-0342">GTP-binding</keyword>
<dbReference type="PRINTS" id="PR00326">
    <property type="entry name" value="GTP1OBG"/>
</dbReference>
<accession>A0A485LZ64</accession>
<evidence type="ECO:0000259" key="4">
    <source>
        <dbReference type="PROSITE" id="PS51710"/>
    </source>
</evidence>
<dbReference type="GO" id="GO:0000287">
    <property type="term" value="F:magnesium ion binding"/>
    <property type="evidence" value="ECO:0007669"/>
    <property type="project" value="InterPro"/>
</dbReference>
<dbReference type="GO" id="GO:0003924">
    <property type="term" value="F:GTPase activity"/>
    <property type="evidence" value="ECO:0007669"/>
    <property type="project" value="InterPro"/>
</dbReference>
<sequence length="331" mass="35834">MDFIDESKIYVQAGNGGNGCCSFRREKYVPKGGPDGGDGGKGGDVIIRASTGVHTLLDQRYHPHYKAERGQHGKGKNCTGRSGSDLVITVPVGTVVKNAETGEIVGDLVEEGQTLVIARGGAGGRGNARFATPTVQAPRYCEPGKPGEEGEFILELKLLADVGLVGFPNAGKSTLISRVSSARPKIADYPFTTLVPNLGVVRWKDRDFVMADIPGIIEGAHQGVGLGLRFLRHIERTRVILYIIDLSPDTGRDPKEEFTILRRELEAYSPELIEREQLVVLNKSDLKEARDKAPETLAFIEDKGYSCFVASAVSGEGIPEILDEILRTLYG</sequence>
<dbReference type="InterPro" id="IPR036726">
    <property type="entry name" value="GTP1_OBG_dom_sf"/>
</dbReference>
<dbReference type="InterPro" id="IPR027417">
    <property type="entry name" value="P-loop_NTPase"/>
</dbReference>
<keyword evidence="2" id="KW-0547">Nucleotide-binding</keyword>
<dbReference type="PROSITE" id="PS51883">
    <property type="entry name" value="OBG"/>
    <property type="match status" value="1"/>
</dbReference>
<evidence type="ECO:0000256" key="1">
    <source>
        <dbReference type="ARBA" id="ARBA00007699"/>
    </source>
</evidence>
<dbReference type="InterPro" id="IPR014100">
    <property type="entry name" value="GTP-bd_Obg/CgtA"/>
</dbReference>
<dbReference type="InterPro" id="IPR006169">
    <property type="entry name" value="GTP1_OBG_dom"/>
</dbReference>
<name>A0A485LZ64_9ZZZZ</name>
<proteinExistence type="inferred from homology"/>
<dbReference type="PROSITE" id="PS51710">
    <property type="entry name" value="G_OBG"/>
    <property type="match status" value="1"/>
</dbReference>
<feature type="domain" description="OBG-type G" evidence="4">
    <location>
        <begin position="160"/>
        <end position="330"/>
    </location>
</feature>
<reference evidence="6" key="1">
    <citation type="submission" date="2019-03" db="EMBL/GenBank/DDBJ databases">
        <authorList>
            <person name="Hao L."/>
        </authorList>
    </citation>
    <scope>NUCLEOTIDE SEQUENCE</scope>
</reference>
<dbReference type="FunFam" id="2.70.210.12:FF:000001">
    <property type="entry name" value="GTPase Obg"/>
    <property type="match status" value="1"/>
</dbReference>
<dbReference type="EMBL" id="CAADRM010000010">
    <property type="protein sequence ID" value="VFU11432.1"/>
    <property type="molecule type" value="Genomic_DNA"/>
</dbReference>
<gene>
    <name evidence="6" type="primary">obgE</name>
    <name evidence="6" type="ORF">SCFA_1070008</name>
</gene>
<dbReference type="Gene3D" id="2.70.210.12">
    <property type="entry name" value="GTP1/OBG domain"/>
    <property type="match status" value="1"/>
</dbReference>
<dbReference type="InterPro" id="IPR006074">
    <property type="entry name" value="GTP1-OBG_CS"/>
</dbReference>
<dbReference type="Gene3D" id="3.40.50.300">
    <property type="entry name" value="P-loop containing nucleotide triphosphate hydrolases"/>
    <property type="match status" value="1"/>
</dbReference>
<comment type="similarity">
    <text evidence="1">Belongs to the TRAFAC class OBG-HflX-like GTPase superfamily. OBG GTPase family.</text>
</comment>
<dbReference type="PANTHER" id="PTHR11702:SF31">
    <property type="entry name" value="MITOCHONDRIAL RIBOSOME-ASSOCIATED GTPASE 2"/>
    <property type="match status" value="1"/>
</dbReference>
<dbReference type="PROSITE" id="PS00905">
    <property type="entry name" value="GTP1_OBG"/>
    <property type="match status" value="1"/>
</dbReference>
<dbReference type="NCBIfam" id="TIGR02729">
    <property type="entry name" value="Obg_CgtA"/>
    <property type="match status" value="1"/>
</dbReference>
<dbReference type="PIRSF" id="PIRSF002401">
    <property type="entry name" value="GTP_bd_Obg/CgtA"/>
    <property type="match status" value="1"/>
</dbReference>
<dbReference type="AlphaFoldDB" id="A0A485LZ64"/>
<organism evidence="6">
    <name type="scientific">anaerobic digester metagenome</name>
    <dbReference type="NCBI Taxonomy" id="1263854"/>
    <lineage>
        <taxon>unclassified sequences</taxon>
        <taxon>metagenomes</taxon>
        <taxon>ecological metagenomes</taxon>
    </lineage>
</organism>
<evidence type="ECO:0000313" key="6">
    <source>
        <dbReference type="EMBL" id="VFU11432.1"/>
    </source>
</evidence>
<dbReference type="NCBIfam" id="NF008954">
    <property type="entry name" value="PRK12296.1"/>
    <property type="match status" value="1"/>
</dbReference>
<dbReference type="InterPro" id="IPR031167">
    <property type="entry name" value="G_OBG"/>
</dbReference>
<dbReference type="NCBIfam" id="NF008956">
    <property type="entry name" value="PRK12299.1"/>
    <property type="match status" value="1"/>
</dbReference>
<dbReference type="HAMAP" id="MF_01454">
    <property type="entry name" value="GTPase_Obg"/>
    <property type="match status" value="1"/>
</dbReference>
<feature type="domain" description="Obg" evidence="5">
    <location>
        <begin position="1"/>
        <end position="159"/>
    </location>
</feature>
<dbReference type="Pfam" id="PF01926">
    <property type="entry name" value="MMR_HSR1"/>
    <property type="match status" value="1"/>
</dbReference>
<evidence type="ECO:0000256" key="3">
    <source>
        <dbReference type="ARBA" id="ARBA00023134"/>
    </source>
</evidence>
<evidence type="ECO:0000259" key="5">
    <source>
        <dbReference type="PROSITE" id="PS51883"/>
    </source>
</evidence>
<dbReference type="InterPro" id="IPR045086">
    <property type="entry name" value="OBG_GTPase"/>
</dbReference>
<dbReference type="NCBIfam" id="NF008955">
    <property type="entry name" value="PRK12297.1"/>
    <property type="match status" value="1"/>
</dbReference>
<evidence type="ECO:0000256" key="2">
    <source>
        <dbReference type="ARBA" id="ARBA00022741"/>
    </source>
</evidence>
<protein>
    <submittedName>
        <fullName evidence="6">GTPase involved in cell partioning and DNA repair</fullName>
    </submittedName>
</protein>
<dbReference type="PANTHER" id="PTHR11702">
    <property type="entry name" value="DEVELOPMENTALLY REGULATED GTP-BINDING PROTEIN-RELATED"/>
    <property type="match status" value="1"/>
</dbReference>
<dbReference type="Pfam" id="PF01018">
    <property type="entry name" value="GTP1_OBG"/>
    <property type="match status" value="1"/>
</dbReference>
<dbReference type="GO" id="GO:0005525">
    <property type="term" value="F:GTP binding"/>
    <property type="evidence" value="ECO:0007669"/>
    <property type="project" value="UniProtKB-KW"/>
</dbReference>